<feature type="compositionally biased region" description="Basic and acidic residues" evidence="8">
    <location>
        <begin position="50"/>
        <end position="70"/>
    </location>
</feature>
<feature type="region of interest" description="Disordered" evidence="8">
    <location>
        <begin position="27"/>
        <end position="85"/>
    </location>
</feature>
<evidence type="ECO:0000256" key="5">
    <source>
        <dbReference type="ARBA" id="ARBA00022777"/>
    </source>
</evidence>
<dbReference type="AlphaFoldDB" id="A0A2C9VFT0"/>
<feature type="compositionally biased region" description="Basic and acidic residues" evidence="8">
    <location>
        <begin position="565"/>
        <end position="581"/>
    </location>
</feature>
<comment type="caution">
    <text evidence="10">The sequence shown here is derived from an EMBL/GenBank/DDBJ whole genome shotgun (WGS) entry which is preliminary data.</text>
</comment>
<dbReference type="SUPFAM" id="SSF56112">
    <property type="entry name" value="Protein kinase-like (PK-like)"/>
    <property type="match status" value="1"/>
</dbReference>
<evidence type="ECO:0000256" key="3">
    <source>
        <dbReference type="ARBA" id="ARBA00022679"/>
    </source>
</evidence>
<gene>
    <name evidence="10" type="ORF">MANES_08G126000v8</name>
</gene>
<keyword evidence="3" id="KW-0808">Transferase</keyword>
<evidence type="ECO:0000256" key="6">
    <source>
        <dbReference type="ARBA" id="ARBA00022840"/>
    </source>
</evidence>
<accession>A0A2C9VFT0</accession>
<dbReference type="OMA" id="SDPFACE"/>
<dbReference type="InterPro" id="IPR017441">
    <property type="entry name" value="Protein_kinase_ATP_BS"/>
</dbReference>
<protein>
    <recommendedName>
        <fullName evidence="9">Protein kinase domain-containing protein</fullName>
    </recommendedName>
</protein>
<dbReference type="FunFam" id="1.10.510.10:FF:000043">
    <property type="entry name" value="probable serine/threonine-protein kinase At1g54610"/>
    <property type="match status" value="1"/>
</dbReference>
<keyword evidence="4 7" id="KW-0547">Nucleotide-binding</keyword>
<dbReference type="GO" id="GO:0008353">
    <property type="term" value="F:RNA polymerase II CTD heptapeptide repeat kinase activity"/>
    <property type="evidence" value="ECO:0000318"/>
    <property type="project" value="GO_Central"/>
</dbReference>
<feature type="compositionally biased region" description="Polar residues" evidence="8">
    <location>
        <begin position="36"/>
        <end position="46"/>
    </location>
</feature>
<dbReference type="PANTHER" id="PTHR24056">
    <property type="entry name" value="CELL DIVISION PROTEIN KINASE"/>
    <property type="match status" value="1"/>
</dbReference>
<dbReference type="PROSITE" id="PS00108">
    <property type="entry name" value="PROTEIN_KINASE_ST"/>
    <property type="match status" value="1"/>
</dbReference>
<dbReference type="FunFam" id="3.30.200.20:FF:000021">
    <property type="entry name" value="probable serine/threonine-protein kinase At1g54610"/>
    <property type="match status" value="1"/>
</dbReference>
<reference evidence="11" key="1">
    <citation type="journal article" date="2016" name="Nat. Biotechnol.">
        <title>Sequencing wild and cultivated cassava and related species reveals extensive interspecific hybridization and genetic diversity.</title>
        <authorList>
            <person name="Bredeson J.V."/>
            <person name="Lyons J.B."/>
            <person name="Prochnik S.E."/>
            <person name="Wu G.A."/>
            <person name="Ha C.M."/>
            <person name="Edsinger-Gonzales E."/>
            <person name="Grimwood J."/>
            <person name="Schmutz J."/>
            <person name="Rabbi I.Y."/>
            <person name="Egesi C."/>
            <person name="Nauluvula P."/>
            <person name="Lebot V."/>
            <person name="Ndunguru J."/>
            <person name="Mkamilo G."/>
            <person name="Bart R.S."/>
            <person name="Setter T.L."/>
            <person name="Gleadow R.M."/>
            <person name="Kulakow P."/>
            <person name="Ferguson M.E."/>
            <person name="Rounsley S."/>
            <person name="Rokhsar D.S."/>
        </authorList>
    </citation>
    <scope>NUCLEOTIDE SEQUENCE [LARGE SCALE GENOMIC DNA]</scope>
    <source>
        <strain evidence="11">cv. AM560-2</strain>
    </source>
</reference>
<name>A0A2C9VFT0_MANES</name>
<dbReference type="GO" id="GO:0032968">
    <property type="term" value="P:positive regulation of transcription elongation by RNA polymerase II"/>
    <property type="evidence" value="ECO:0000318"/>
    <property type="project" value="GO_Central"/>
</dbReference>
<dbReference type="CDD" id="cd07840">
    <property type="entry name" value="STKc_CDK9_like"/>
    <property type="match status" value="1"/>
</dbReference>
<dbReference type="InterPro" id="IPR008271">
    <property type="entry name" value="Ser/Thr_kinase_AS"/>
</dbReference>
<keyword evidence="5" id="KW-0418">Kinase</keyword>
<sequence length="581" mass="64861">MGCILGKEVASGIVSESKGVNNLSVESRRKLDDISVTKTDNSSVVEIQNEETHKEEKLEGDKKSRGERRSRPNPRLSNPPKHLRGEQVAAGWPPWLSAVCGEALNGWIPRRADTFEKIDKIGSGTYSNVYKARDLLTGKIVALKKVRFDNLEPESVKFMAREILILRRLDHLNVVKLEGLVTSRMSCSLYLVFEYMEHDLAGLAASPGVKFSEPQVKCYMRQLLSGLEHCHNRGVLHRDIKGSNLLIDNEGVLRIADFGLASFFDPNHKHPMTSRVVTLWYRPLELLLGATDYGVGVDLWSAGCILAELLAGKPIMPGRTEVEQLHKIYKLCGSPSDDYWKKSKLPNATLFRPREPYKRCVRETFKDFPPSSFPLIETLLAIDPAERQTATAALRSEFFTTEPYACEPSSLPKYPPSKEMDAKRRDDEARRLRAAAKPQGDNTKKARTRELVARAMPAPEANAELQYNIDRRRLITHANAKSKSEKFPPPHQDGALGYPLGSSQHIDPAFVPADIPYSSTFTYSKDAVQTWSGPLVDPAGLGALRRKKNGVGNARESSKTSTGNQKDKTGEIRFKEKKSIA</sequence>
<dbReference type="OrthoDB" id="28397at2759"/>
<comment type="similarity">
    <text evidence="1">Belongs to the protein kinase superfamily. CMGC Ser/Thr protein kinase family. CDC2/CDKX subfamily.</text>
</comment>
<dbReference type="InterPro" id="IPR011009">
    <property type="entry name" value="Kinase-like_dom_sf"/>
</dbReference>
<dbReference type="STRING" id="3983.A0A2C9VFT0"/>
<dbReference type="SMART" id="SM00220">
    <property type="entry name" value="S_TKc"/>
    <property type="match status" value="1"/>
</dbReference>
<evidence type="ECO:0000256" key="1">
    <source>
        <dbReference type="ARBA" id="ARBA00006485"/>
    </source>
</evidence>
<evidence type="ECO:0000313" key="10">
    <source>
        <dbReference type="EMBL" id="OAY44144.1"/>
    </source>
</evidence>
<dbReference type="InterPro" id="IPR050108">
    <property type="entry name" value="CDK"/>
</dbReference>
<evidence type="ECO:0000256" key="2">
    <source>
        <dbReference type="ARBA" id="ARBA00022527"/>
    </source>
</evidence>
<dbReference type="PROSITE" id="PS00107">
    <property type="entry name" value="PROTEIN_KINASE_ATP"/>
    <property type="match status" value="1"/>
</dbReference>
<feature type="compositionally biased region" description="Basic and acidic residues" evidence="8">
    <location>
        <begin position="416"/>
        <end position="431"/>
    </location>
</feature>
<feature type="region of interest" description="Disordered" evidence="8">
    <location>
        <begin position="480"/>
        <end position="501"/>
    </location>
</feature>
<evidence type="ECO:0000256" key="4">
    <source>
        <dbReference type="ARBA" id="ARBA00022741"/>
    </source>
</evidence>
<evidence type="ECO:0000313" key="11">
    <source>
        <dbReference type="Proteomes" id="UP000091857"/>
    </source>
</evidence>
<dbReference type="PANTHER" id="PTHR24056:SF579">
    <property type="entry name" value="PROTEIN KINASE DOMAIN-CONTAINING PROTEIN"/>
    <property type="match status" value="1"/>
</dbReference>
<keyword evidence="11" id="KW-1185">Reference proteome</keyword>
<dbReference type="Proteomes" id="UP000091857">
    <property type="component" value="Chromosome 8"/>
</dbReference>
<organism evidence="10 11">
    <name type="scientific">Manihot esculenta</name>
    <name type="common">Cassava</name>
    <name type="synonym">Jatropha manihot</name>
    <dbReference type="NCBI Taxonomy" id="3983"/>
    <lineage>
        <taxon>Eukaryota</taxon>
        <taxon>Viridiplantae</taxon>
        <taxon>Streptophyta</taxon>
        <taxon>Embryophyta</taxon>
        <taxon>Tracheophyta</taxon>
        <taxon>Spermatophyta</taxon>
        <taxon>Magnoliopsida</taxon>
        <taxon>eudicotyledons</taxon>
        <taxon>Gunneridae</taxon>
        <taxon>Pentapetalae</taxon>
        <taxon>rosids</taxon>
        <taxon>fabids</taxon>
        <taxon>Malpighiales</taxon>
        <taxon>Euphorbiaceae</taxon>
        <taxon>Crotonoideae</taxon>
        <taxon>Manihoteae</taxon>
        <taxon>Manihot</taxon>
    </lineage>
</organism>
<feature type="binding site" evidence="7">
    <location>
        <position position="144"/>
    </location>
    <ligand>
        <name>ATP</name>
        <dbReference type="ChEBI" id="CHEBI:30616"/>
    </ligand>
</feature>
<evidence type="ECO:0000259" key="9">
    <source>
        <dbReference type="PROSITE" id="PS50011"/>
    </source>
</evidence>
<dbReference type="Gramene" id="Manes.08G126000.3.v8.1">
    <property type="protein sequence ID" value="Manes.08G126000.3.v8.1.CDS"/>
    <property type="gene ID" value="Manes.08G126000.v8.1"/>
</dbReference>
<dbReference type="Gramene" id="Manes.08G126000.9.v8.1">
    <property type="protein sequence ID" value="Manes.08G126000.9.v8.1.CDS"/>
    <property type="gene ID" value="Manes.08G126000.v8.1"/>
</dbReference>
<feature type="domain" description="Protein kinase" evidence="9">
    <location>
        <begin position="115"/>
        <end position="399"/>
    </location>
</feature>
<dbReference type="GO" id="GO:0005524">
    <property type="term" value="F:ATP binding"/>
    <property type="evidence" value="ECO:0007669"/>
    <property type="project" value="UniProtKB-UniRule"/>
</dbReference>
<dbReference type="Gramene" id="Manes.08G126000.7.v8.1">
    <property type="protein sequence ID" value="Manes.08G126000.7.v8.1.CDS"/>
    <property type="gene ID" value="Manes.08G126000.v8.1"/>
</dbReference>
<dbReference type="InterPro" id="IPR000719">
    <property type="entry name" value="Prot_kinase_dom"/>
</dbReference>
<evidence type="ECO:0000256" key="8">
    <source>
        <dbReference type="SAM" id="MobiDB-lite"/>
    </source>
</evidence>
<feature type="region of interest" description="Disordered" evidence="8">
    <location>
        <begin position="535"/>
        <end position="581"/>
    </location>
</feature>
<proteinExistence type="inferred from homology"/>
<dbReference type="EMBL" id="CM004394">
    <property type="protein sequence ID" value="OAY44144.1"/>
    <property type="molecule type" value="Genomic_DNA"/>
</dbReference>
<dbReference type="Pfam" id="PF00069">
    <property type="entry name" value="Pkinase"/>
    <property type="match status" value="1"/>
</dbReference>
<keyword evidence="2" id="KW-0723">Serine/threonine-protein kinase</keyword>
<dbReference type="PROSITE" id="PS50011">
    <property type="entry name" value="PROTEIN_KINASE_DOM"/>
    <property type="match status" value="1"/>
</dbReference>
<dbReference type="Gramene" id="Manes.08G126000.5.v8.1">
    <property type="protein sequence ID" value="Manes.08G126000.5.v8.1.CDS"/>
    <property type="gene ID" value="Manes.08G126000.v8.1"/>
</dbReference>
<dbReference type="GO" id="GO:0000307">
    <property type="term" value="C:cyclin-dependent protein kinase holoenzyme complex"/>
    <property type="evidence" value="ECO:0000318"/>
    <property type="project" value="GO_Central"/>
</dbReference>
<dbReference type="GO" id="GO:0005634">
    <property type="term" value="C:nucleus"/>
    <property type="evidence" value="ECO:0000318"/>
    <property type="project" value="GO_Central"/>
</dbReference>
<dbReference type="Gramene" id="Manes.08G126000.6.v8.1">
    <property type="protein sequence ID" value="Manes.08G126000.6.v8.1.CDS"/>
    <property type="gene ID" value="Manes.08G126000.v8.1"/>
</dbReference>
<dbReference type="Gene3D" id="3.30.200.20">
    <property type="entry name" value="Phosphorylase Kinase, domain 1"/>
    <property type="match status" value="1"/>
</dbReference>
<feature type="region of interest" description="Disordered" evidence="8">
    <location>
        <begin position="409"/>
        <end position="445"/>
    </location>
</feature>
<evidence type="ECO:0000256" key="7">
    <source>
        <dbReference type="PROSITE-ProRule" id="PRU10141"/>
    </source>
</evidence>
<keyword evidence="6 7" id="KW-0067">ATP-binding</keyword>
<dbReference type="Gene3D" id="1.10.510.10">
    <property type="entry name" value="Transferase(Phosphotransferase) domain 1"/>
    <property type="match status" value="1"/>
</dbReference>
<dbReference type="Gramene" id="Manes.08G126000.8.v8.1">
    <property type="protein sequence ID" value="Manes.08G126000.8.v8.1.CDS"/>
    <property type="gene ID" value="Manes.08G126000.v8.1"/>
</dbReference>